<comment type="caution">
    <text evidence="3">The sequence shown here is derived from an EMBL/GenBank/DDBJ whole genome shotgun (WGS) entry which is preliminary data.</text>
</comment>
<evidence type="ECO:0000313" key="3">
    <source>
        <dbReference type="EMBL" id="MFD2822101.1"/>
    </source>
</evidence>
<dbReference type="Gene3D" id="2.160.20.120">
    <property type="match status" value="1"/>
</dbReference>
<sequence>MKHYIYLILALCILSCDSESANDCFQESGNSIQEEFIVSDFEKILVNRNVELILKEGPDIQVIIETGENLLNDIDVKVVNNELQLTDNNICNYVRDYASTKVYVTAPNITHIRSSTQFDISSDGVLNYDSLRLLSEDFSASGTFTVGDFKLVVNTQNLRITSNNISSYYISGETEDLFVGFYSGTGRFQGENLIAQNVDIYHRASNDMVVHPQLSLTGELRGTGNLISLNVPPTVEVEELYTGRLIFR</sequence>
<dbReference type="Proteomes" id="UP001597533">
    <property type="component" value="Unassembled WGS sequence"/>
</dbReference>
<gene>
    <name evidence="3" type="ORF">ACFS5M_00365</name>
</gene>
<accession>A0ABW5WLS2</accession>
<protein>
    <submittedName>
        <fullName evidence="3">Head GIN domain-containing protein</fullName>
    </submittedName>
</protein>
<evidence type="ECO:0000313" key="4">
    <source>
        <dbReference type="Proteomes" id="UP001597533"/>
    </source>
</evidence>
<dbReference type="EMBL" id="JBHUOV010000001">
    <property type="protein sequence ID" value="MFD2822101.1"/>
    <property type="molecule type" value="Genomic_DNA"/>
</dbReference>
<feature type="chain" id="PRO_5046480394" evidence="1">
    <location>
        <begin position="22"/>
        <end position="248"/>
    </location>
</feature>
<dbReference type="RefSeq" id="WP_183484183.1">
    <property type="nucleotide sequence ID" value="NZ_JBHUOV010000001.1"/>
</dbReference>
<name>A0ABW5WLS2_9FLAO</name>
<feature type="domain" description="Putative auto-transporter adhesin head GIN" evidence="2">
    <location>
        <begin position="40"/>
        <end position="232"/>
    </location>
</feature>
<dbReference type="InterPro" id="IPR021255">
    <property type="entry name" value="DUF2807"/>
</dbReference>
<evidence type="ECO:0000259" key="2">
    <source>
        <dbReference type="Pfam" id="PF10988"/>
    </source>
</evidence>
<keyword evidence="4" id="KW-1185">Reference proteome</keyword>
<evidence type="ECO:0000256" key="1">
    <source>
        <dbReference type="SAM" id="SignalP"/>
    </source>
</evidence>
<dbReference type="Pfam" id="PF10988">
    <property type="entry name" value="DUF2807"/>
    <property type="match status" value="1"/>
</dbReference>
<organism evidence="3 4">
    <name type="scientific">Lacinutrix iliipiscaria</name>
    <dbReference type="NCBI Taxonomy" id="1230532"/>
    <lineage>
        <taxon>Bacteria</taxon>
        <taxon>Pseudomonadati</taxon>
        <taxon>Bacteroidota</taxon>
        <taxon>Flavobacteriia</taxon>
        <taxon>Flavobacteriales</taxon>
        <taxon>Flavobacteriaceae</taxon>
        <taxon>Lacinutrix</taxon>
    </lineage>
</organism>
<feature type="signal peptide" evidence="1">
    <location>
        <begin position="1"/>
        <end position="21"/>
    </location>
</feature>
<keyword evidence="1" id="KW-0732">Signal</keyword>
<proteinExistence type="predicted"/>
<reference evidence="4" key="1">
    <citation type="journal article" date="2019" name="Int. J. Syst. Evol. Microbiol.">
        <title>The Global Catalogue of Microorganisms (GCM) 10K type strain sequencing project: providing services to taxonomists for standard genome sequencing and annotation.</title>
        <authorList>
            <consortium name="The Broad Institute Genomics Platform"/>
            <consortium name="The Broad Institute Genome Sequencing Center for Infectious Disease"/>
            <person name="Wu L."/>
            <person name="Ma J."/>
        </authorList>
    </citation>
    <scope>NUCLEOTIDE SEQUENCE [LARGE SCALE GENOMIC DNA]</scope>
    <source>
        <strain evidence="4">KCTC 32141</strain>
    </source>
</reference>